<reference evidence="1" key="1">
    <citation type="submission" date="2014-05" db="EMBL/GenBank/DDBJ databases">
        <authorList>
            <person name="Chronopoulou M."/>
        </authorList>
    </citation>
    <scope>NUCLEOTIDE SEQUENCE</scope>
    <source>
        <tissue evidence="1">Whole organism</tissue>
    </source>
</reference>
<proteinExistence type="predicted"/>
<dbReference type="EMBL" id="HACA01030902">
    <property type="protein sequence ID" value="CDW48263.1"/>
    <property type="molecule type" value="Transcribed_RNA"/>
</dbReference>
<organism evidence="1">
    <name type="scientific">Lepeophtheirus salmonis</name>
    <name type="common">Salmon louse</name>
    <name type="synonym">Caligus salmonis</name>
    <dbReference type="NCBI Taxonomy" id="72036"/>
    <lineage>
        <taxon>Eukaryota</taxon>
        <taxon>Metazoa</taxon>
        <taxon>Ecdysozoa</taxon>
        <taxon>Arthropoda</taxon>
        <taxon>Crustacea</taxon>
        <taxon>Multicrustacea</taxon>
        <taxon>Hexanauplia</taxon>
        <taxon>Copepoda</taxon>
        <taxon>Siphonostomatoida</taxon>
        <taxon>Caligidae</taxon>
        <taxon>Lepeophtheirus</taxon>
    </lineage>
</organism>
<accession>A0A0K2VCK0</accession>
<dbReference type="EMBL" id="HACA01030903">
    <property type="protein sequence ID" value="CDW48264.1"/>
    <property type="molecule type" value="Transcribed_RNA"/>
</dbReference>
<dbReference type="AlphaFoldDB" id="A0A0K2VCK0"/>
<sequence length="29" mass="3422">MFKGDFKESNKEHMEIEHLDVILFASKVV</sequence>
<protein>
    <submittedName>
        <fullName evidence="1">Uncharacterized protein</fullName>
    </submittedName>
</protein>
<evidence type="ECO:0000313" key="1">
    <source>
        <dbReference type="EMBL" id="CDW48263.1"/>
    </source>
</evidence>
<name>A0A0K2VCK0_LEPSM</name>